<name>A0A1R0X955_9BACL</name>
<dbReference type="AlphaFoldDB" id="A0A1R0X955"/>
<organism evidence="1 2">
    <name type="scientific">Paenibacillus odorifer</name>
    <dbReference type="NCBI Taxonomy" id="189426"/>
    <lineage>
        <taxon>Bacteria</taxon>
        <taxon>Bacillati</taxon>
        <taxon>Bacillota</taxon>
        <taxon>Bacilli</taxon>
        <taxon>Bacillales</taxon>
        <taxon>Paenibacillaceae</taxon>
        <taxon>Paenibacillus</taxon>
    </lineage>
</organism>
<reference evidence="1 2" key="1">
    <citation type="submission" date="2016-10" db="EMBL/GenBank/DDBJ databases">
        <title>Paenibacillus species isolates.</title>
        <authorList>
            <person name="Beno S.M."/>
        </authorList>
    </citation>
    <scope>NUCLEOTIDE SEQUENCE [LARGE SCALE GENOMIC DNA]</scope>
    <source>
        <strain evidence="1 2">FSL H7-0604</strain>
    </source>
</reference>
<evidence type="ECO:0000313" key="1">
    <source>
        <dbReference type="EMBL" id="OMD31373.1"/>
    </source>
</evidence>
<comment type="caution">
    <text evidence="1">The sequence shown here is derived from an EMBL/GenBank/DDBJ whole genome shotgun (WGS) entry which is preliminary data.</text>
</comment>
<accession>A0A1R0X955</accession>
<dbReference type="Proteomes" id="UP000187465">
    <property type="component" value="Unassembled WGS sequence"/>
</dbReference>
<evidence type="ECO:0000313" key="2">
    <source>
        <dbReference type="Proteomes" id="UP000187465"/>
    </source>
</evidence>
<dbReference type="RefSeq" id="WP_076179181.1">
    <property type="nucleotide sequence ID" value="NZ_MKQP01000022.1"/>
</dbReference>
<dbReference type="EMBL" id="MKQP01000022">
    <property type="protein sequence ID" value="OMD31373.1"/>
    <property type="molecule type" value="Genomic_DNA"/>
</dbReference>
<gene>
    <name evidence="1" type="ORF">BJP51_19220</name>
</gene>
<proteinExistence type="predicted"/>
<protein>
    <submittedName>
        <fullName evidence="1">Uncharacterized protein</fullName>
    </submittedName>
</protein>
<sequence length="101" mass="11110">MHNLRIEGRKIFLDGFEVKDVNGYELKVNGEEQGAELILKLTVQDTEVKPKPVSIGSGGIAHSETLAIVGSSNPERVVTKAELEKLLDRYFGEKKTGVFPV</sequence>